<dbReference type="AlphaFoldDB" id="A0AAD9KCJ3"/>
<feature type="compositionally biased region" description="Basic and acidic residues" evidence="2">
    <location>
        <begin position="545"/>
        <end position="558"/>
    </location>
</feature>
<feature type="compositionally biased region" description="Polar residues" evidence="2">
    <location>
        <begin position="623"/>
        <end position="639"/>
    </location>
</feature>
<comment type="similarity">
    <text evidence="1">Belongs to the FAM178 family.</text>
</comment>
<feature type="domain" description="Coiled-coil SMC6 And NSE5 INteracting (CANIN)" evidence="3">
    <location>
        <begin position="12"/>
        <end position="73"/>
    </location>
</feature>
<dbReference type="EMBL" id="JAODUO010001241">
    <property type="protein sequence ID" value="KAK2168180.1"/>
    <property type="molecule type" value="Genomic_DNA"/>
</dbReference>
<comment type="caution">
    <text evidence="4">The sequence shown here is derived from an EMBL/GenBank/DDBJ whole genome shotgun (WGS) entry which is preliminary data.</text>
</comment>
<gene>
    <name evidence="4" type="ORF">NP493_1241g00000</name>
</gene>
<feature type="domain" description="Coiled-coil SMC6 And NSE5 INteracting (CANIN)" evidence="3">
    <location>
        <begin position="205"/>
        <end position="421"/>
    </location>
</feature>
<evidence type="ECO:0000259" key="3">
    <source>
        <dbReference type="Pfam" id="PF14816"/>
    </source>
</evidence>
<dbReference type="InterPro" id="IPR026161">
    <property type="entry name" value="FAM178"/>
</dbReference>
<accession>A0AAD9KCJ3</accession>
<feature type="region of interest" description="Disordered" evidence="2">
    <location>
        <begin position="475"/>
        <end position="558"/>
    </location>
</feature>
<dbReference type="InterPro" id="IPR044276">
    <property type="entry name" value="CANIN_dom"/>
</dbReference>
<dbReference type="Proteomes" id="UP001209878">
    <property type="component" value="Unassembled WGS sequence"/>
</dbReference>
<feature type="compositionally biased region" description="Basic and acidic residues" evidence="2">
    <location>
        <begin position="640"/>
        <end position="654"/>
    </location>
</feature>
<feature type="compositionally biased region" description="Polar residues" evidence="2">
    <location>
        <begin position="580"/>
        <end position="590"/>
    </location>
</feature>
<keyword evidence="5" id="KW-1185">Reference proteome</keyword>
<dbReference type="Pfam" id="PF14816">
    <property type="entry name" value="CANIN"/>
    <property type="match status" value="2"/>
</dbReference>
<proteinExistence type="inferred from homology"/>
<name>A0AAD9KCJ3_RIDPI</name>
<reference evidence="4" key="1">
    <citation type="journal article" date="2023" name="Mol. Biol. Evol.">
        <title>Third-Generation Sequencing Reveals the Adaptive Role of the Epigenome in Three Deep-Sea Polychaetes.</title>
        <authorList>
            <person name="Perez M."/>
            <person name="Aroh O."/>
            <person name="Sun Y."/>
            <person name="Lan Y."/>
            <person name="Juniper S.K."/>
            <person name="Young C.R."/>
            <person name="Angers B."/>
            <person name="Qian P.Y."/>
        </authorList>
    </citation>
    <scope>NUCLEOTIDE SEQUENCE</scope>
    <source>
        <strain evidence="4">R07B-5</strain>
    </source>
</reference>
<organism evidence="4 5">
    <name type="scientific">Ridgeia piscesae</name>
    <name type="common">Tubeworm</name>
    <dbReference type="NCBI Taxonomy" id="27915"/>
    <lineage>
        <taxon>Eukaryota</taxon>
        <taxon>Metazoa</taxon>
        <taxon>Spiralia</taxon>
        <taxon>Lophotrochozoa</taxon>
        <taxon>Annelida</taxon>
        <taxon>Polychaeta</taxon>
        <taxon>Sedentaria</taxon>
        <taxon>Canalipalpata</taxon>
        <taxon>Sabellida</taxon>
        <taxon>Siboglinidae</taxon>
        <taxon>Ridgeia</taxon>
    </lineage>
</organism>
<evidence type="ECO:0000313" key="4">
    <source>
        <dbReference type="EMBL" id="KAK2168180.1"/>
    </source>
</evidence>
<sequence length="673" mass="74840">MLSNAVVLLPVSEDDLQPEHREQIRKLEMCRKEIMHRQPGETVFQPGRFGCLFSFPDTLTLASCGFVPGTSFLDTQLATLPPDLPVQFLCHGTVQLDVVFVLSDFWYSSCAMEQFNWMLYLPVQFLCHGTVQLDVVFVLSDLPVQFLCHGTVQLDVVIVLSDLLACWYSSCAMEQFNWMLCLFCQTCWYSSSAMEQFNWMLYLLVQFLCSGTVQLCFHAVSCHKQFLSWTFQLLSVHRCGVEGLFTLLYDVLLMKTGKGSTWVPSVSDIIRVFVNYGASFEDLCPHPHLLSFSSEDLQYVQLHSTKEGQGDHHMAPLDAARTYGCENLQLVIQVISHALTLRPHMYSVNDLMTLTSALLKVALDVSLTEGMLAFDFQECLSAALNAFSTDDWSAKVRQLFGVMQTILSQAHTDFYQLSSLLALINLCVGSETLKAAEREDLRQLTDMLRRMIGSVREYIHVLDRTLRSLFEWTQHPSTPPQKLAVEQVQCSQDETDNETDQSEHVAADQSEDAITDADNKMPGVEVDGAGQEHSDKDNVSSNEPGHSDTTSDKMDQSEHISIPVSQSDHLCSASDHTDVGSVSTKQSGHSSHLAGHSRHSTNAADQSHCSKHVIAQSHHSNKAAGQSRSSVSNDTVSNNRADKSHHTGQSDRASKQTTEPLVSLQAASMAANV</sequence>
<evidence type="ECO:0000313" key="5">
    <source>
        <dbReference type="Proteomes" id="UP001209878"/>
    </source>
</evidence>
<evidence type="ECO:0000256" key="2">
    <source>
        <dbReference type="SAM" id="MobiDB-lite"/>
    </source>
</evidence>
<dbReference type="PANTHER" id="PTHR16046">
    <property type="entry name" value="SMC5-SMC6 COMPLEX LOCALIZATION FACTOR 2"/>
    <property type="match status" value="1"/>
</dbReference>
<evidence type="ECO:0000256" key="1">
    <source>
        <dbReference type="ARBA" id="ARBA00010311"/>
    </source>
</evidence>
<dbReference type="PANTHER" id="PTHR16046:SF9">
    <property type="entry name" value="SMC5-SMC6 COMPLEX LOCALIZATION FACTOR PROTEIN 2"/>
    <property type="match status" value="1"/>
</dbReference>
<feature type="region of interest" description="Disordered" evidence="2">
    <location>
        <begin position="570"/>
        <end position="673"/>
    </location>
</feature>
<protein>
    <recommendedName>
        <fullName evidence="3">Coiled-coil SMC6 And NSE5 INteracting (CANIN) domain-containing protein</fullName>
    </recommendedName>
</protein>